<evidence type="ECO:0000313" key="6">
    <source>
        <dbReference type="Proteomes" id="UP000677082"/>
    </source>
</evidence>
<dbReference type="GO" id="GO:0005975">
    <property type="term" value="P:carbohydrate metabolic process"/>
    <property type="evidence" value="ECO:0007669"/>
    <property type="project" value="InterPro"/>
</dbReference>
<dbReference type="AlphaFoldDB" id="A0A919T6V3"/>
<dbReference type="InterPro" id="IPR000322">
    <property type="entry name" value="Glyco_hydro_31_TIM"/>
</dbReference>
<dbReference type="InterPro" id="IPR051816">
    <property type="entry name" value="Glycosyl_Hydrolase_31"/>
</dbReference>
<dbReference type="SUPFAM" id="SSF49785">
    <property type="entry name" value="Galactose-binding domain-like"/>
    <property type="match status" value="1"/>
</dbReference>
<dbReference type="InterPro" id="IPR005084">
    <property type="entry name" value="CBM6"/>
</dbReference>
<dbReference type="Pfam" id="PF21365">
    <property type="entry name" value="Glyco_hydro_31_3rd"/>
    <property type="match status" value="1"/>
</dbReference>
<dbReference type="InterPro" id="IPR017853">
    <property type="entry name" value="GH"/>
</dbReference>
<feature type="signal peptide" evidence="3">
    <location>
        <begin position="1"/>
        <end position="27"/>
    </location>
</feature>
<dbReference type="InterPro" id="IPR013780">
    <property type="entry name" value="Glyco_hydro_b"/>
</dbReference>
<dbReference type="SMART" id="SM00458">
    <property type="entry name" value="RICIN"/>
    <property type="match status" value="2"/>
</dbReference>
<feature type="region of interest" description="Disordered" evidence="2">
    <location>
        <begin position="1116"/>
        <end position="1138"/>
    </location>
</feature>
<gene>
    <name evidence="5" type="ORF">Ato02nite_009240</name>
</gene>
<dbReference type="EMBL" id="BOQN01000011">
    <property type="protein sequence ID" value="GIM89131.1"/>
    <property type="molecule type" value="Genomic_DNA"/>
</dbReference>
<organism evidence="5 6">
    <name type="scientific">Paractinoplanes toevensis</name>
    <dbReference type="NCBI Taxonomy" id="571911"/>
    <lineage>
        <taxon>Bacteria</taxon>
        <taxon>Bacillati</taxon>
        <taxon>Actinomycetota</taxon>
        <taxon>Actinomycetes</taxon>
        <taxon>Micromonosporales</taxon>
        <taxon>Micromonosporaceae</taxon>
        <taxon>Paractinoplanes</taxon>
    </lineage>
</organism>
<dbReference type="SUPFAM" id="SSF50370">
    <property type="entry name" value="Ricin B-like lectins"/>
    <property type="match status" value="2"/>
</dbReference>
<dbReference type="InterPro" id="IPR033403">
    <property type="entry name" value="DUF5110"/>
</dbReference>
<dbReference type="Gene3D" id="2.60.40.1180">
    <property type="entry name" value="Golgi alpha-mannosidase II"/>
    <property type="match status" value="2"/>
</dbReference>
<keyword evidence="6" id="KW-1185">Reference proteome</keyword>
<evidence type="ECO:0000259" key="4">
    <source>
        <dbReference type="PROSITE" id="PS51175"/>
    </source>
</evidence>
<dbReference type="CDD" id="cd23451">
    <property type="entry name" value="beta-trefoil_Ricin_laminarinase"/>
    <property type="match status" value="2"/>
</dbReference>
<dbReference type="Gene3D" id="3.20.20.80">
    <property type="entry name" value="Glycosidases"/>
    <property type="match status" value="1"/>
</dbReference>
<evidence type="ECO:0000313" key="5">
    <source>
        <dbReference type="EMBL" id="GIM89131.1"/>
    </source>
</evidence>
<dbReference type="PANTHER" id="PTHR43863">
    <property type="entry name" value="HYDROLASE, PUTATIVE (AFU_ORTHOLOGUE AFUA_1G03140)-RELATED"/>
    <property type="match status" value="1"/>
</dbReference>
<protein>
    <recommendedName>
        <fullName evidence="4">CBM6 domain-containing protein</fullName>
    </recommendedName>
</protein>
<sequence>MRLTCMAVLIAAAAIAPLASSPPPAAAAAAAAAVTDGNARFQVLTPTLIRTEYAGDGVFTDAATFTAINRSFPAAAYTTSVTSDGYREIRTSALTLRYRQNSGPFTAANLSVVINSTGATAQPAFPSFCPANAACEGENGLFTGNVTPAYDHTGHTGTGFASGYEGTGSGLQYDVTVPTAGSWRLAVRYANAVGSDNQSVTRTLTAHVNGATGPRLSLPPTGSWDTWSTAAVTVTLRAGSNTIALNQDAGDSGRVNLDSIAVTPASATGYPAPATSLQTTAYGAGPASQLGGWYRSLDNLPNGLPSTLHPGVLNRGGWYLLDDSRSRARTGSQPYQDGYFFGYGQNYAQALNDLNALTGGANLLPQTAYGVWFSRFWGYRTADYQNTLLPAFRNRFTPIDWLVVDTDWKKPLQWNGWNWNTDLIPDPPGFMNWTRQMGLDVSLNIHPAIDDTDPKFAATNSAAGGLPAQPDGRTHYFDWANPAHLAAYQNLHVPFEQQGVRAWWLDYCGGCGSSISSDPHVGADNLINQAYARHDTARGLRGFAFSRIGGTEHGSGDHTNFLTGPWSERRNTLQFTGDTYSTWDTLSYEVRFTAAEAAAGLTNVSHDIGGFHGNHLADDLYARWVQFATFQPVDRLHSDHGDRLPWDYPGAAQASAERFLRLREALVPYTYTTARQANQTGMPIVRPMYLAYPTQDAAYTAGGQYMYGDNLLVAPITSADNAVSVWVPPGTWTDYFTGAAYTGPATVTITAPLSRMPVLVKAGGLVPTRTDYVHNQKESGTSQLTVNVAAGASGSFSLYADAGEGNGYQSGQFTTTPLSWNDGTRTFTVGATTGGYPGAPATRAWTLRLSNSAAPTAVLVDGVQVPETAWAYNRDGRTVTVTTDRLAAGTAHTVTLTGSAADNPTGGEVIGVGGLCLDVRGGVAADGQPVQIYGCNHSAAQLVTYGADNTVRTLGRCLTAGGTANRAPVTIGSCTPAAATQTWTRRADGTLLNPASGRCLDVPDSNTAPGAVQLQIYDCLRTDGQVWRLPPGPIGGPGALCVDIAGADPSSVTAAQLYTCNGTDAQRYSTPGDGTIRTFGKCLDVANAGTANGTPVQLFDCNGSGSQQWVSRADGTLQNPQSGRCLDDPGNRQQPGDALTIYDCNTTAAQQFRLG</sequence>
<accession>A0A919T6V3</accession>
<dbReference type="Pfam" id="PF03422">
    <property type="entry name" value="CBM_6"/>
    <property type="match status" value="1"/>
</dbReference>
<dbReference type="Proteomes" id="UP000677082">
    <property type="component" value="Unassembled WGS sequence"/>
</dbReference>
<dbReference type="Pfam" id="PF01055">
    <property type="entry name" value="Glyco_hydro_31_2nd"/>
    <property type="match status" value="1"/>
</dbReference>
<dbReference type="SUPFAM" id="SSF51011">
    <property type="entry name" value="Glycosyl hydrolase domain"/>
    <property type="match status" value="1"/>
</dbReference>
<dbReference type="PROSITE" id="PS50231">
    <property type="entry name" value="RICIN_B_LECTIN"/>
    <property type="match status" value="2"/>
</dbReference>
<dbReference type="InterPro" id="IPR008979">
    <property type="entry name" value="Galactose-bd-like_sf"/>
</dbReference>
<dbReference type="SUPFAM" id="SSF51445">
    <property type="entry name" value="(Trans)glycosidases"/>
    <property type="match status" value="1"/>
</dbReference>
<evidence type="ECO:0000256" key="1">
    <source>
        <dbReference type="ARBA" id="ARBA00007806"/>
    </source>
</evidence>
<proteinExistence type="inferred from homology"/>
<feature type="domain" description="CBM6" evidence="4">
    <location>
        <begin position="133"/>
        <end position="263"/>
    </location>
</feature>
<evidence type="ECO:0000256" key="2">
    <source>
        <dbReference type="SAM" id="MobiDB-lite"/>
    </source>
</evidence>
<dbReference type="InterPro" id="IPR035992">
    <property type="entry name" value="Ricin_B-like_lectins"/>
</dbReference>
<dbReference type="GO" id="GO:0004553">
    <property type="term" value="F:hydrolase activity, hydrolyzing O-glycosyl compounds"/>
    <property type="evidence" value="ECO:0007669"/>
    <property type="project" value="InterPro"/>
</dbReference>
<dbReference type="InterPro" id="IPR048395">
    <property type="entry name" value="Glyco_hydro_31_C"/>
</dbReference>
<comment type="caution">
    <text evidence="5">The sequence shown here is derived from an EMBL/GenBank/DDBJ whole genome shotgun (WGS) entry which is preliminary data.</text>
</comment>
<dbReference type="PANTHER" id="PTHR43863:SF2">
    <property type="entry name" value="MALTASE-GLUCOAMYLASE"/>
    <property type="match status" value="1"/>
</dbReference>
<dbReference type="Pfam" id="PF17137">
    <property type="entry name" value="DUF5110"/>
    <property type="match status" value="1"/>
</dbReference>
<dbReference type="CDD" id="cd04083">
    <property type="entry name" value="CBM35_Lmo2446-like"/>
    <property type="match status" value="1"/>
</dbReference>
<comment type="similarity">
    <text evidence="1">Belongs to the glycosyl hydrolase 31 family.</text>
</comment>
<dbReference type="InterPro" id="IPR000772">
    <property type="entry name" value="Ricin_B_lectin"/>
</dbReference>
<dbReference type="CDD" id="cd06595">
    <property type="entry name" value="GH31_u1"/>
    <property type="match status" value="1"/>
</dbReference>
<dbReference type="Pfam" id="PF00652">
    <property type="entry name" value="Ricin_B_lectin"/>
    <property type="match status" value="2"/>
</dbReference>
<dbReference type="RefSeq" id="WP_246606083.1">
    <property type="nucleotide sequence ID" value="NZ_BOQN01000011.1"/>
</dbReference>
<name>A0A919T6V3_9ACTN</name>
<evidence type="ECO:0000256" key="3">
    <source>
        <dbReference type="SAM" id="SignalP"/>
    </source>
</evidence>
<dbReference type="Gene3D" id="2.80.10.50">
    <property type="match status" value="2"/>
</dbReference>
<keyword evidence="3" id="KW-0732">Signal</keyword>
<dbReference type="PROSITE" id="PS51175">
    <property type="entry name" value="CBM6"/>
    <property type="match status" value="1"/>
</dbReference>
<dbReference type="Gene3D" id="2.60.120.260">
    <property type="entry name" value="Galactose-binding domain-like"/>
    <property type="match status" value="1"/>
</dbReference>
<reference evidence="5 6" key="1">
    <citation type="submission" date="2021-03" db="EMBL/GenBank/DDBJ databases">
        <title>Whole genome shotgun sequence of Actinoplanes toevensis NBRC 105298.</title>
        <authorList>
            <person name="Komaki H."/>
            <person name="Tamura T."/>
        </authorList>
    </citation>
    <scope>NUCLEOTIDE SEQUENCE [LARGE SCALE GENOMIC DNA]</scope>
    <source>
        <strain evidence="5 6">NBRC 105298</strain>
    </source>
</reference>
<feature type="chain" id="PRO_5037977600" description="CBM6 domain-containing protein" evidence="3">
    <location>
        <begin position="28"/>
        <end position="1155"/>
    </location>
</feature>
<dbReference type="GO" id="GO:0030246">
    <property type="term" value="F:carbohydrate binding"/>
    <property type="evidence" value="ECO:0007669"/>
    <property type="project" value="InterPro"/>
</dbReference>